<accession>A0A319C4D7</accession>
<dbReference type="EMBL" id="KZ821650">
    <property type="protein sequence ID" value="PYH63672.1"/>
    <property type="molecule type" value="Genomic_DNA"/>
</dbReference>
<dbReference type="GeneID" id="37208199"/>
<protein>
    <submittedName>
        <fullName evidence="1">Uncharacterized protein</fullName>
    </submittedName>
</protein>
<gene>
    <name evidence="1" type="ORF">BO88DRAFT_352728</name>
</gene>
<dbReference type="Proteomes" id="UP000248405">
    <property type="component" value="Unassembled WGS sequence"/>
</dbReference>
<keyword evidence="2" id="KW-1185">Reference proteome</keyword>
<name>A0A319C4D7_ASPVC</name>
<evidence type="ECO:0000313" key="2">
    <source>
        <dbReference type="Proteomes" id="UP000248405"/>
    </source>
</evidence>
<evidence type="ECO:0000313" key="1">
    <source>
        <dbReference type="EMBL" id="PYH63672.1"/>
    </source>
</evidence>
<sequence>FSQAKKAVINNKISKITVLGVSLINIKIIKYNKYQSCDINYIFFTHCFVLAIGRESFRIY</sequence>
<organism evidence="1 2">
    <name type="scientific">Aspergillus vadensis (strain CBS 113365 / IMI 142717 / IBT 24658)</name>
    <dbReference type="NCBI Taxonomy" id="1448311"/>
    <lineage>
        <taxon>Eukaryota</taxon>
        <taxon>Fungi</taxon>
        <taxon>Dikarya</taxon>
        <taxon>Ascomycota</taxon>
        <taxon>Pezizomycotina</taxon>
        <taxon>Eurotiomycetes</taxon>
        <taxon>Eurotiomycetidae</taxon>
        <taxon>Eurotiales</taxon>
        <taxon>Aspergillaceae</taxon>
        <taxon>Aspergillus</taxon>
        <taxon>Aspergillus subgen. Circumdati</taxon>
    </lineage>
</organism>
<feature type="non-terminal residue" evidence="1">
    <location>
        <position position="1"/>
    </location>
</feature>
<proteinExistence type="predicted"/>
<dbReference type="RefSeq" id="XP_025557466.1">
    <property type="nucleotide sequence ID" value="XM_025703607.1"/>
</dbReference>
<dbReference type="AlphaFoldDB" id="A0A319C4D7"/>
<reference evidence="1" key="1">
    <citation type="submission" date="2016-12" db="EMBL/GenBank/DDBJ databases">
        <title>The genomes of Aspergillus section Nigri reveals drivers in fungal speciation.</title>
        <authorList>
            <consortium name="DOE Joint Genome Institute"/>
            <person name="Vesth T.C."/>
            <person name="Nybo J."/>
            <person name="Theobald S."/>
            <person name="Brandl J."/>
            <person name="Frisvad J.C."/>
            <person name="Nielsen K.F."/>
            <person name="Lyhne E.K."/>
            <person name="Kogle M.E."/>
            <person name="Kuo A."/>
            <person name="Riley R."/>
            <person name="Clum A."/>
            <person name="Nolan M."/>
            <person name="Lipzen A."/>
            <person name="Salamov A."/>
            <person name="Henrissat B."/>
            <person name="Wiebenga A."/>
            <person name="De Vries R.P."/>
            <person name="Grigoriev I.V."/>
            <person name="Mortensen U.H."/>
            <person name="Andersen M.R."/>
            <person name="Baker S.E."/>
        </authorList>
    </citation>
    <scope>NUCLEOTIDE SEQUENCE [LARGE SCALE GENOMIC DNA]</scope>
    <source>
        <strain evidence="1">CBS 113365</strain>
    </source>
</reference>